<keyword evidence="1" id="KW-0472">Membrane</keyword>
<reference evidence="2 3" key="1">
    <citation type="submission" date="2018-06" db="EMBL/GenBank/DDBJ databases">
        <authorList>
            <consortium name="Pathogen Informatics"/>
            <person name="Doyle S."/>
        </authorList>
    </citation>
    <scope>NUCLEOTIDE SEQUENCE [LARGE SCALE GENOMIC DNA]</scope>
    <source>
        <strain evidence="2 3">NCTC13532</strain>
    </source>
</reference>
<dbReference type="EMBL" id="UFVR01000004">
    <property type="protein sequence ID" value="SUX48775.1"/>
    <property type="molecule type" value="Genomic_DNA"/>
</dbReference>
<evidence type="ECO:0000256" key="1">
    <source>
        <dbReference type="SAM" id="Phobius"/>
    </source>
</evidence>
<proteinExistence type="predicted"/>
<keyword evidence="1" id="KW-0812">Transmembrane</keyword>
<dbReference type="AlphaFoldDB" id="A0A381FQ93"/>
<evidence type="ECO:0000313" key="2">
    <source>
        <dbReference type="EMBL" id="SUX48775.1"/>
    </source>
</evidence>
<gene>
    <name evidence="2" type="ORF">NCTC13532_04386</name>
</gene>
<organism evidence="2 3">
    <name type="scientific">Chryseobacterium indoltheticum</name>
    <dbReference type="NCBI Taxonomy" id="254"/>
    <lineage>
        <taxon>Bacteria</taxon>
        <taxon>Pseudomonadati</taxon>
        <taxon>Bacteroidota</taxon>
        <taxon>Flavobacteriia</taxon>
        <taxon>Flavobacteriales</taxon>
        <taxon>Weeksellaceae</taxon>
        <taxon>Chryseobacterium group</taxon>
        <taxon>Chryseobacterium</taxon>
    </lineage>
</organism>
<keyword evidence="1" id="KW-1133">Transmembrane helix</keyword>
<name>A0A381FQ93_9FLAO</name>
<protein>
    <submittedName>
        <fullName evidence="2">Uncharacterized protein</fullName>
    </submittedName>
</protein>
<evidence type="ECO:0000313" key="3">
    <source>
        <dbReference type="Proteomes" id="UP000254282"/>
    </source>
</evidence>
<feature type="transmembrane region" description="Helical" evidence="1">
    <location>
        <begin position="86"/>
        <end position="107"/>
    </location>
</feature>
<dbReference type="Proteomes" id="UP000254282">
    <property type="component" value="Unassembled WGS sequence"/>
</dbReference>
<accession>A0A381FQ93</accession>
<sequence length="125" mass="15417">MVYKIRQIFLYKVLDNNFHPLFSPSPSDSNFHQPFFQIPLDNIFHLLFFPNLLDNNFHQPFFQIPLDNIFHPLFFPNFLDRNFRPLFFLLLQNYIYLFICVFTIVNFEYKYFICSFINCRSFFEI</sequence>